<feature type="compositionally biased region" description="Polar residues" evidence="1">
    <location>
        <begin position="215"/>
        <end position="224"/>
    </location>
</feature>
<name>A0A1L3MCN0_9MICO</name>
<dbReference type="Proteomes" id="UP000182938">
    <property type="component" value="Chromosome"/>
</dbReference>
<sequence length="287" mass="29084">MSGPENPRGGDAFDDFFGDPTPSGRMGPVPHESDAAPFAEDEPTQDVELRRRTEQPTQAAAPVPAIQPEPTPQGAVPDDWWDPEPVTTPAAPVAAASTWQQSQPVGEPSPYHEQPSRRGGSGRSGSPLGLVALLVGGVLLGGLCVGGTVMAMGGGDDEPTAQTTVTKTSSPQSETSSSSSTSEETSSSSSTSSKSTSSSPTRPGVAPAGVKQCAGPSQGTKVGAGTTVTSCEFATAVRDAYLAADPENGKATLRVTSPVTDKAYTMTCSGEGVTRCTGGNDAVVVLY</sequence>
<feature type="region of interest" description="Disordered" evidence="1">
    <location>
        <begin position="1"/>
        <end position="124"/>
    </location>
</feature>
<gene>
    <name evidence="2" type="ORF">ASJ30_00125</name>
</gene>
<dbReference type="KEGG" id="jte:ASJ30_00125"/>
<organism evidence="2 3">
    <name type="scientific">Janibacter indicus</name>
    <dbReference type="NCBI Taxonomy" id="857417"/>
    <lineage>
        <taxon>Bacteria</taxon>
        <taxon>Bacillati</taxon>
        <taxon>Actinomycetota</taxon>
        <taxon>Actinomycetes</taxon>
        <taxon>Micrococcales</taxon>
        <taxon>Intrasporangiaceae</taxon>
        <taxon>Janibacter</taxon>
    </lineage>
</organism>
<feature type="compositionally biased region" description="Low complexity" evidence="1">
    <location>
        <begin position="166"/>
        <end position="201"/>
    </location>
</feature>
<dbReference type="EMBL" id="CP013290">
    <property type="protein sequence ID" value="APH00134.1"/>
    <property type="molecule type" value="Genomic_DNA"/>
</dbReference>
<accession>A0A1L3MCN0</accession>
<evidence type="ECO:0000313" key="3">
    <source>
        <dbReference type="Proteomes" id="UP000182938"/>
    </source>
</evidence>
<reference evidence="2 3" key="1">
    <citation type="submission" date="2015-11" db="EMBL/GenBank/DDBJ databases">
        <authorList>
            <person name="Zhang Y."/>
            <person name="Guo Z."/>
        </authorList>
    </citation>
    <scope>NUCLEOTIDE SEQUENCE [LARGE SCALE GENOMIC DNA]</scope>
    <source>
        <strain evidence="2 3">YFY001</strain>
    </source>
</reference>
<dbReference type="RefSeq" id="WP_072623313.1">
    <property type="nucleotide sequence ID" value="NZ_CP013290.1"/>
</dbReference>
<feature type="region of interest" description="Disordered" evidence="1">
    <location>
        <begin position="155"/>
        <end position="224"/>
    </location>
</feature>
<dbReference type="AlphaFoldDB" id="A0A1L3MCN0"/>
<feature type="compositionally biased region" description="Low complexity" evidence="1">
    <location>
        <begin position="85"/>
        <end position="96"/>
    </location>
</feature>
<evidence type="ECO:0000256" key="1">
    <source>
        <dbReference type="SAM" id="MobiDB-lite"/>
    </source>
</evidence>
<keyword evidence="3" id="KW-1185">Reference proteome</keyword>
<protein>
    <submittedName>
        <fullName evidence="2">Uncharacterized protein</fullName>
    </submittedName>
</protein>
<proteinExistence type="predicted"/>
<evidence type="ECO:0000313" key="2">
    <source>
        <dbReference type="EMBL" id="APH00134.1"/>
    </source>
</evidence>